<evidence type="ECO:0000313" key="2">
    <source>
        <dbReference type="EMBL" id="CCX12998.1"/>
    </source>
</evidence>
<feature type="region of interest" description="Disordered" evidence="1">
    <location>
        <begin position="53"/>
        <end position="108"/>
    </location>
</feature>
<name>U4L736_PYROM</name>
<feature type="compositionally biased region" description="Low complexity" evidence="1">
    <location>
        <begin position="70"/>
        <end position="84"/>
    </location>
</feature>
<dbReference type="EMBL" id="HF935756">
    <property type="protein sequence ID" value="CCX12998.1"/>
    <property type="molecule type" value="Genomic_DNA"/>
</dbReference>
<feature type="compositionally biased region" description="Polar residues" evidence="1">
    <location>
        <begin position="91"/>
        <end position="106"/>
    </location>
</feature>
<evidence type="ECO:0000256" key="1">
    <source>
        <dbReference type="SAM" id="MobiDB-lite"/>
    </source>
</evidence>
<dbReference type="AlphaFoldDB" id="U4L736"/>
<reference evidence="2 3" key="1">
    <citation type="journal article" date="2013" name="PLoS Genet.">
        <title>The genome and development-dependent transcriptomes of Pyronema confluens: a window into fungal evolution.</title>
        <authorList>
            <person name="Traeger S."/>
            <person name="Altegoer F."/>
            <person name="Freitag M."/>
            <person name="Gabaldon T."/>
            <person name="Kempken F."/>
            <person name="Kumar A."/>
            <person name="Marcet-Houben M."/>
            <person name="Poggeler S."/>
            <person name="Stajich J.E."/>
            <person name="Nowrousian M."/>
        </authorList>
    </citation>
    <scope>NUCLEOTIDE SEQUENCE [LARGE SCALE GENOMIC DNA]</scope>
    <source>
        <strain evidence="3">CBS 100304</strain>
        <tissue evidence="2">Vegetative mycelium</tissue>
    </source>
</reference>
<feature type="compositionally biased region" description="Basic and acidic residues" evidence="1">
    <location>
        <begin position="54"/>
        <end position="69"/>
    </location>
</feature>
<keyword evidence="3" id="KW-1185">Reference proteome</keyword>
<protein>
    <submittedName>
        <fullName evidence="2">Uncharacterized protein</fullName>
    </submittedName>
</protein>
<accession>U4L736</accession>
<sequence length="336" mass="35459">MKLCLLPWEAGAVLLWGEIPPQDQLRAVRRFRLRFPWASWATAEAWIATKCGKQKSEKQRQEEKKEAARALKAARVSNAAPAVAGRRTGPASVSNAGSVPTLTGPSTPIAPLPYPPTAAAIGSLASMGSGAYGSFFTPVASPNPFAYFPQAPVPSVCSISAAASQGLAFTALGTGFGHTRVYDDGMIDPDLCPASAAPDAEVPLFLPFDENEDDDDDEMMDDWPELFPEDLRDATAEDPIVNKVEEMNARDRQAAENVGLSLVGGEVLAVSQLPMPIPSASFVAAGADVFDAHGALGDVSEAGMDDVEIPTAVASDDMAAFVKDGRVFPSFSNFDN</sequence>
<dbReference type="OrthoDB" id="5503028at2759"/>
<organism evidence="2 3">
    <name type="scientific">Pyronema omphalodes (strain CBS 100304)</name>
    <name type="common">Pyronema confluens</name>
    <dbReference type="NCBI Taxonomy" id="1076935"/>
    <lineage>
        <taxon>Eukaryota</taxon>
        <taxon>Fungi</taxon>
        <taxon>Dikarya</taxon>
        <taxon>Ascomycota</taxon>
        <taxon>Pezizomycotina</taxon>
        <taxon>Pezizomycetes</taxon>
        <taxon>Pezizales</taxon>
        <taxon>Pyronemataceae</taxon>
        <taxon>Pyronema</taxon>
    </lineage>
</organism>
<gene>
    <name evidence="2" type="ORF">PCON_12591</name>
</gene>
<evidence type="ECO:0000313" key="3">
    <source>
        <dbReference type="Proteomes" id="UP000018144"/>
    </source>
</evidence>
<dbReference type="Proteomes" id="UP000018144">
    <property type="component" value="Unassembled WGS sequence"/>
</dbReference>
<proteinExistence type="predicted"/>